<keyword evidence="2" id="KW-0808">Transferase</keyword>
<dbReference type="Gene3D" id="3.30.420.10">
    <property type="entry name" value="Ribonuclease H-like superfamily/Ribonuclease H"/>
    <property type="match status" value="1"/>
</dbReference>
<dbReference type="InterPro" id="IPR008593">
    <property type="entry name" value="Dam_MeTrfase"/>
</dbReference>
<dbReference type="PROSITE" id="PS50994">
    <property type="entry name" value="INTEGRASE"/>
    <property type="match status" value="1"/>
</dbReference>
<feature type="region of interest" description="Disordered" evidence="4">
    <location>
        <begin position="626"/>
        <end position="677"/>
    </location>
</feature>
<dbReference type="Pfam" id="PF05869">
    <property type="entry name" value="Dam"/>
    <property type="match status" value="1"/>
</dbReference>
<dbReference type="Pfam" id="PF00385">
    <property type="entry name" value="Chromo"/>
    <property type="match status" value="1"/>
</dbReference>
<protein>
    <submittedName>
        <fullName evidence="7">Uncharacterized protein</fullName>
    </submittedName>
</protein>
<dbReference type="Pfam" id="PF00145">
    <property type="entry name" value="DNA_methylase"/>
    <property type="match status" value="1"/>
</dbReference>
<dbReference type="InterPro" id="IPR023780">
    <property type="entry name" value="Chromo_domain"/>
</dbReference>
<dbReference type="GO" id="GO:0015074">
    <property type="term" value="P:DNA integration"/>
    <property type="evidence" value="ECO:0007669"/>
    <property type="project" value="InterPro"/>
</dbReference>
<reference evidence="7 8" key="1">
    <citation type="journal article" date="2015" name="Genome Biol. Evol.">
        <title>Comparative Genomics of a Bacterivorous Green Alga Reveals Evolutionary Causalities and Consequences of Phago-Mixotrophic Mode of Nutrition.</title>
        <authorList>
            <person name="Burns J.A."/>
            <person name="Paasch A."/>
            <person name="Narechania A."/>
            <person name="Kim E."/>
        </authorList>
    </citation>
    <scope>NUCLEOTIDE SEQUENCE [LARGE SCALE GENOMIC DNA]</scope>
    <source>
        <strain evidence="7 8">PLY_AMNH</strain>
    </source>
</reference>
<feature type="compositionally biased region" description="Low complexity" evidence="4">
    <location>
        <begin position="165"/>
        <end position="185"/>
    </location>
</feature>
<dbReference type="GO" id="GO:0009007">
    <property type="term" value="F:site-specific DNA-methyltransferase (adenine-specific) activity"/>
    <property type="evidence" value="ECO:0007669"/>
    <property type="project" value="InterPro"/>
</dbReference>
<keyword evidence="1" id="KW-0489">Methyltransferase</keyword>
<dbReference type="FunFam" id="1.10.340.70:FF:000001">
    <property type="entry name" value="Retrovirus-related Pol polyprotein from transposon gypsy-like Protein"/>
    <property type="match status" value="1"/>
</dbReference>
<evidence type="ECO:0000313" key="8">
    <source>
        <dbReference type="Proteomes" id="UP001190700"/>
    </source>
</evidence>
<dbReference type="InterPro" id="IPR041588">
    <property type="entry name" value="Integrase_H2C2"/>
</dbReference>
<dbReference type="SMART" id="SM00298">
    <property type="entry name" value="CHROMO"/>
    <property type="match status" value="1"/>
</dbReference>
<dbReference type="InterPro" id="IPR016197">
    <property type="entry name" value="Chromo-like_dom_sf"/>
</dbReference>
<dbReference type="InterPro" id="IPR001584">
    <property type="entry name" value="Integrase_cat-core"/>
</dbReference>
<evidence type="ECO:0000256" key="3">
    <source>
        <dbReference type="SAM" id="Coils"/>
    </source>
</evidence>
<dbReference type="EMBL" id="LGRX02008498">
    <property type="protein sequence ID" value="KAK3273399.1"/>
    <property type="molecule type" value="Genomic_DNA"/>
</dbReference>
<dbReference type="Gene3D" id="2.40.50.40">
    <property type="match status" value="1"/>
</dbReference>
<feature type="compositionally biased region" description="Polar residues" evidence="4">
    <location>
        <begin position="646"/>
        <end position="658"/>
    </location>
</feature>
<comment type="caution">
    <text evidence="7">The sequence shown here is derived from an EMBL/GenBank/DDBJ whole genome shotgun (WGS) entry which is preliminary data.</text>
</comment>
<dbReference type="PANTHER" id="PTHR37984:SF5">
    <property type="entry name" value="PROTEIN NYNRIN-LIKE"/>
    <property type="match status" value="1"/>
</dbReference>
<feature type="compositionally biased region" description="Pro residues" evidence="4">
    <location>
        <begin position="329"/>
        <end position="339"/>
    </location>
</feature>
<dbReference type="GO" id="GO:0003677">
    <property type="term" value="F:DNA binding"/>
    <property type="evidence" value="ECO:0007669"/>
    <property type="project" value="InterPro"/>
</dbReference>
<dbReference type="Gene3D" id="1.10.340.70">
    <property type="match status" value="1"/>
</dbReference>
<evidence type="ECO:0000259" key="5">
    <source>
        <dbReference type="PROSITE" id="PS50013"/>
    </source>
</evidence>
<evidence type="ECO:0000256" key="1">
    <source>
        <dbReference type="ARBA" id="ARBA00022603"/>
    </source>
</evidence>
<keyword evidence="8" id="KW-1185">Reference proteome</keyword>
<dbReference type="PANTHER" id="PTHR37984">
    <property type="entry name" value="PROTEIN CBG26694"/>
    <property type="match status" value="1"/>
</dbReference>
<evidence type="ECO:0000313" key="7">
    <source>
        <dbReference type="EMBL" id="KAK3273399.1"/>
    </source>
</evidence>
<feature type="compositionally biased region" description="Low complexity" evidence="4">
    <location>
        <begin position="7"/>
        <end position="68"/>
    </location>
</feature>
<dbReference type="SUPFAM" id="SSF53335">
    <property type="entry name" value="S-adenosyl-L-methionine-dependent methyltransferases"/>
    <property type="match status" value="1"/>
</dbReference>
<evidence type="ECO:0000256" key="4">
    <source>
        <dbReference type="SAM" id="MobiDB-lite"/>
    </source>
</evidence>
<dbReference type="GO" id="GO:0032259">
    <property type="term" value="P:methylation"/>
    <property type="evidence" value="ECO:0007669"/>
    <property type="project" value="UniProtKB-KW"/>
</dbReference>
<feature type="region of interest" description="Disordered" evidence="4">
    <location>
        <begin position="127"/>
        <end position="208"/>
    </location>
</feature>
<feature type="compositionally biased region" description="Basic and acidic residues" evidence="4">
    <location>
        <begin position="197"/>
        <end position="208"/>
    </location>
</feature>
<dbReference type="GO" id="GO:0009307">
    <property type="term" value="P:DNA restriction-modification system"/>
    <property type="evidence" value="ECO:0007669"/>
    <property type="project" value="InterPro"/>
</dbReference>
<gene>
    <name evidence="7" type="ORF">CYMTET_18363</name>
</gene>
<dbReference type="Pfam" id="PF17921">
    <property type="entry name" value="Integrase_H2C2"/>
    <property type="match status" value="1"/>
</dbReference>
<feature type="region of interest" description="Disordered" evidence="4">
    <location>
        <begin position="306"/>
        <end position="354"/>
    </location>
</feature>
<dbReference type="Proteomes" id="UP001190700">
    <property type="component" value="Unassembled WGS sequence"/>
</dbReference>
<dbReference type="InterPro" id="IPR000953">
    <property type="entry name" value="Chromo/chromo_shadow_dom"/>
</dbReference>
<feature type="region of interest" description="Disordered" evidence="4">
    <location>
        <begin position="1"/>
        <end position="82"/>
    </location>
</feature>
<dbReference type="InterPro" id="IPR036397">
    <property type="entry name" value="RNaseH_sf"/>
</dbReference>
<feature type="domain" description="Integrase catalytic" evidence="6">
    <location>
        <begin position="987"/>
        <end position="1148"/>
    </location>
</feature>
<feature type="domain" description="Chromo" evidence="5">
    <location>
        <begin position="1320"/>
        <end position="1385"/>
    </location>
</feature>
<evidence type="ECO:0000259" key="6">
    <source>
        <dbReference type="PROSITE" id="PS50994"/>
    </source>
</evidence>
<feature type="compositionally biased region" description="Pro residues" evidence="4">
    <location>
        <begin position="521"/>
        <end position="533"/>
    </location>
</feature>
<organism evidence="7 8">
    <name type="scientific">Cymbomonas tetramitiformis</name>
    <dbReference type="NCBI Taxonomy" id="36881"/>
    <lineage>
        <taxon>Eukaryota</taxon>
        <taxon>Viridiplantae</taxon>
        <taxon>Chlorophyta</taxon>
        <taxon>Pyramimonadophyceae</taxon>
        <taxon>Pyramimonadales</taxon>
        <taxon>Pyramimonadaceae</taxon>
        <taxon>Cymbomonas</taxon>
    </lineage>
</organism>
<feature type="compositionally biased region" description="Pro residues" evidence="4">
    <location>
        <begin position="542"/>
        <end position="559"/>
    </location>
</feature>
<feature type="region of interest" description="Disordered" evidence="4">
    <location>
        <begin position="521"/>
        <end position="563"/>
    </location>
</feature>
<feature type="region of interest" description="Disordered" evidence="4">
    <location>
        <begin position="232"/>
        <end position="254"/>
    </location>
</feature>
<evidence type="ECO:0000256" key="2">
    <source>
        <dbReference type="ARBA" id="ARBA00022679"/>
    </source>
</evidence>
<proteinExistence type="predicted"/>
<feature type="coiled-coil region" evidence="3">
    <location>
        <begin position="1178"/>
        <end position="1205"/>
    </location>
</feature>
<dbReference type="Gene3D" id="3.40.50.150">
    <property type="entry name" value="Vaccinia Virus protein VP39"/>
    <property type="match status" value="1"/>
</dbReference>
<dbReference type="InterPro" id="IPR050951">
    <property type="entry name" value="Retrovirus_Pol_polyprotein"/>
</dbReference>
<dbReference type="InterPro" id="IPR029063">
    <property type="entry name" value="SAM-dependent_MTases_sf"/>
</dbReference>
<name>A0AAE0G8E9_9CHLO</name>
<dbReference type="SUPFAM" id="SSF54160">
    <property type="entry name" value="Chromo domain-like"/>
    <property type="match status" value="1"/>
</dbReference>
<accession>A0AAE0G8E9</accession>
<dbReference type="SUPFAM" id="SSF53098">
    <property type="entry name" value="Ribonuclease H-like"/>
    <property type="match status" value="1"/>
</dbReference>
<dbReference type="InterPro" id="IPR012337">
    <property type="entry name" value="RNaseH-like_sf"/>
</dbReference>
<dbReference type="InterPro" id="IPR001525">
    <property type="entry name" value="C5_MeTfrase"/>
</dbReference>
<keyword evidence="3" id="KW-0175">Coiled coil</keyword>
<feature type="compositionally biased region" description="Polar residues" evidence="4">
    <location>
        <begin position="236"/>
        <end position="254"/>
    </location>
</feature>
<dbReference type="PROSITE" id="PS50013">
    <property type="entry name" value="CHROMO_2"/>
    <property type="match status" value="1"/>
</dbReference>
<sequence>MGSYPTPYQQHLQQQQQWQAYQQQWPQQQQPLEPVQQQLQQQQFQQQQLQQQQLQPQPQQQPQQPHQLIPATSAPHDPGADLSSLQHFINISAAALPDPLQVPPDSGAQQSVSGGTQLLVRHLPAVAAASETHRRRRYRRVSSGPATHGRHLPGLSHAPDHSDPDSGTDVSRTSTGSRGSRSTQARAERRRRAAHRSGSDSDASSRSEHIRREVLAAVQALDISAVLSRGLAPPGATTSAGTSPPGDPQSSAQGALTADHPLEADAADSVTPPVSQIVAETAPAEPPTQGRPNPLNMMVTRRRQSVETVVHGSGNPDSERRDPSSRDSPPGPPSDPPQDPPDDPAQGPEPSYPQYPEVRALFVTHDGGSLWVHQSAGVRGAATVSLPWDERRRAGVQGDSILFRIMHLLGAPLTAYARMGGRLHHAPLPLTNPRVETWVLMVDREVMDMAMGDPAAANVRSTSMGQPVWEWIHATARESEMQNFDQDGLAAWSEVSNSDWYRSMSVVAAQPPTPMPFHTPLPLPAPPSAPALPPTSTAVPTNPAPALPPAHAPGPPPSARFPHSVAANPVHSAAAANPVLSPSATPFVPGIIRLPQGTNLRASSDEAWHRRYVELDVFFMSPKMRAPTSRADTPAAPTDKPPVSSPHPQKTPQQSVSPSILPPQKRQARPPEDSQNWRVRAEYSSKYVEKFGPFDVDACCDLGGRNRQADRFWTNCLSEKWRGLRVWCNPPYNSKHITVEAILNNKYIAEWKADPENTSAVFVLPDHQSKLPAWRKLFRKANMQIVVEVVPTHDDKGEPNQFFENPDGKAFDLRWPVLIVHAPPAKPQPARVRHPRTTPAVIRTGEAADFRDTISQQSDSKFMRALKAEYTREGSLRSLREKVKAAPHQCLQDFRLVGEVVWRTAAGRYQLVLGEDSPLREVVIRHAHESLSSGHTGRDKTLERVLRRFYWRGAAEDVGTWVASCAVCQSVRPRGTYPDGLLNPHSIPNRPWQDVAVDFVTGLPVSERGNDAFVAFTCKLTKMVHVVPMNFGDSSAAVVARIYFDSVWRLHGAPMKIVSDRDPRFQDAFWQELMRLMGVKVACTTPYNPRSDGQAEHSNRVIEDMLRSFVDANVEDWDLYTTNVEFAINDSRSESTGFTPFELVFGFSPLSQLDLFLEAAQSTAGRRTGGVGTAHEVAAKFSSQLRDARQRLELAQQRQREQFDRRHGQREYAVGDLVWIEAKHLTEKVMDRSICRKLTKRWHGPVPVTERFFSDMQMTMPEADRGAPVAYRLRLPPHWRIHDVFAQHRLKPYTSGQDAFAARDHLAVPEEVVVDGQKEAHVERILARRVRSVRGKEVEEWKVRWTGYSKAHDQWRTRDKLERGGPLQQLREFEQARLRMEAQVRDEATRRREQRGRHSAQAGMTLAHLITNPCDELDQLEQMEQDTPLPWERQERTEDGSLALVTELLAIQTEATRMPRILVLFSGTGSVEREFLNCFPSASVVTLDSEHIWHPTHVQDILQWDYKQYPPGFFDVVWASPPCRQYSQARTTGGPSDLPQADKIVRRALQIIDYLEPKHWFMENPRGRFPNALRLRPMMRQLPPPLVCTYCMYGTQYMKPTCIWTNSAPLTPLLRCTASTPCACRWATGAHPETAQLGPHPQQTGAGQSASVYPVPAPLLRQLFRHLRLRKTEDPL</sequence>